<dbReference type="InterPro" id="IPR036167">
    <property type="entry name" value="tRNA_intron_Endo_cat-like_sf"/>
</dbReference>
<feature type="domain" description="TSEN34 N-terminal" evidence="7">
    <location>
        <begin position="10"/>
        <end position="79"/>
    </location>
</feature>
<dbReference type="Pfam" id="PF01974">
    <property type="entry name" value="tRNA_int_endo"/>
    <property type="match status" value="1"/>
</dbReference>
<proteinExistence type="inferred from homology"/>
<keyword evidence="2 4" id="KW-0819">tRNA processing</keyword>
<dbReference type="Proteomes" id="UP001444661">
    <property type="component" value="Unassembled WGS sequence"/>
</dbReference>
<feature type="domain" description="tRNA intron endonuclease catalytic" evidence="6">
    <location>
        <begin position="220"/>
        <end position="291"/>
    </location>
</feature>
<feature type="region of interest" description="Disordered" evidence="5">
    <location>
        <begin position="108"/>
        <end position="150"/>
    </location>
</feature>
<evidence type="ECO:0000259" key="6">
    <source>
        <dbReference type="Pfam" id="PF01974"/>
    </source>
</evidence>
<dbReference type="SUPFAM" id="SSF53032">
    <property type="entry name" value="tRNA-intron endonuclease catalytic domain-like"/>
    <property type="match status" value="1"/>
</dbReference>
<feature type="compositionally biased region" description="Basic residues" evidence="5">
    <location>
        <begin position="128"/>
        <end position="137"/>
    </location>
</feature>
<dbReference type="CDD" id="cd22363">
    <property type="entry name" value="tRNA-intron_lyase_C"/>
    <property type="match status" value="1"/>
</dbReference>
<gene>
    <name evidence="8" type="ORF">PG993_003563</name>
</gene>
<dbReference type="InterPro" id="IPR059049">
    <property type="entry name" value="TSEN34_N"/>
</dbReference>
<evidence type="ECO:0000256" key="3">
    <source>
        <dbReference type="ARBA" id="ARBA00023239"/>
    </source>
</evidence>
<dbReference type="PANTHER" id="PTHR13070:SF0">
    <property type="entry name" value="TRNA-SPLICING ENDONUCLEASE SUBUNIT SEN34"/>
    <property type="match status" value="1"/>
</dbReference>
<dbReference type="InterPro" id="IPR011856">
    <property type="entry name" value="tRNA_endonuc-like_dom_sf"/>
</dbReference>
<dbReference type="EC" id="4.6.1.16" evidence="4"/>
<dbReference type="Gene3D" id="3.40.1350.10">
    <property type="match status" value="1"/>
</dbReference>
<dbReference type="InterPro" id="IPR016690">
    <property type="entry name" value="TSEN34"/>
</dbReference>
<evidence type="ECO:0000256" key="5">
    <source>
        <dbReference type="SAM" id="MobiDB-lite"/>
    </source>
</evidence>
<dbReference type="InterPro" id="IPR006676">
    <property type="entry name" value="tRNA_splic"/>
</dbReference>
<comment type="caution">
    <text evidence="8">The sequence shown here is derived from an EMBL/GenBank/DDBJ whole genome shotgun (WGS) entry which is preliminary data.</text>
</comment>
<feature type="compositionally biased region" description="Basic and acidic residues" evidence="5">
    <location>
        <begin position="110"/>
        <end position="120"/>
    </location>
</feature>
<sequence length="320" mass="35238">MTSSSPRPHVRISKAANRYLVFDIDDVMYLRRNHNICSVFVGTMPQAPQQSAFMGLPIELMAEEAQVLVEKNVAFVVDDCNYHLARMAAAGPQDKQYLDAVKAVTSDAQRSMRESTEARKAMYANKGTSKKKEKKNKKAPDTQSSEDVTDAPLADAEEAAAATSLFDTTPEPTSATTTKNSPVTREAPEAWSATLTTSGALLTPSPGQDEQLASVDVPASYPLYAHLQDKGYFMMPGLRFGCDYNVYPGDPLRFHSHFQATGFQWNEDIKLLDLVTGGRLGTNVKKSFLIGGRVESEEQHQDETDTARDVRAFSIEWAAM</sequence>
<evidence type="ECO:0000313" key="8">
    <source>
        <dbReference type="EMBL" id="KAK8052178.1"/>
    </source>
</evidence>
<evidence type="ECO:0000313" key="9">
    <source>
        <dbReference type="Proteomes" id="UP001444661"/>
    </source>
</evidence>
<accession>A0ABR1U039</accession>
<evidence type="ECO:0000256" key="1">
    <source>
        <dbReference type="ARBA" id="ARBA00008078"/>
    </source>
</evidence>
<feature type="region of interest" description="Disordered" evidence="5">
    <location>
        <begin position="163"/>
        <end position="188"/>
    </location>
</feature>
<protein>
    <recommendedName>
        <fullName evidence="4">tRNA-splicing endonuclease subunit Sen34</fullName>
        <ecNumber evidence="4">4.6.1.16</ecNumber>
    </recommendedName>
</protein>
<organism evidence="8 9">
    <name type="scientific">Apiospora rasikravindrae</name>
    <dbReference type="NCBI Taxonomy" id="990691"/>
    <lineage>
        <taxon>Eukaryota</taxon>
        <taxon>Fungi</taxon>
        <taxon>Dikarya</taxon>
        <taxon>Ascomycota</taxon>
        <taxon>Pezizomycotina</taxon>
        <taxon>Sordariomycetes</taxon>
        <taxon>Xylariomycetidae</taxon>
        <taxon>Amphisphaeriales</taxon>
        <taxon>Apiosporaceae</taxon>
        <taxon>Apiospora</taxon>
    </lineage>
</organism>
<dbReference type="InterPro" id="IPR006677">
    <property type="entry name" value="tRNA_intron_Endonuc_cat-like"/>
</dbReference>
<evidence type="ECO:0000256" key="2">
    <source>
        <dbReference type="ARBA" id="ARBA00022694"/>
    </source>
</evidence>
<evidence type="ECO:0000256" key="4">
    <source>
        <dbReference type="PIRNR" id="PIRNR017250"/>
    </source>
</evidence>
<keyword evidence="3 4" id="KW-0456">Lyase</keyword>
<dbReference type="PIRSF" id="PIRSF017250">
    <property type="entry name" value="tRNA_splic_SEN34"/>
    <property type="match status" value="1"/>
</dbReference>
<dbReference type="PANTHER" id="PTHR13070">
    <property type="entry name" value="TRNA-SPLICING ENDONUCLEASE SUBUNIT SEN34-RELATED"/>
    <property type="match status" value="1"/>
</dbReference>
<comment type="function">
    <text evidence="4">Constitutes one of the two catalytic subunit of the tRNA-splicing endonuclease complex, a complex responsible for identification and cleavage of the splice sites in pre-tRNA. It cleaves pre-tRNA at the 5'- and 3'-splice sites to release the intron. The products are an intron and two tRNA half-molecules bearing 2',3'-cyclic phosphate and 5'-OH termini. There are no conserved sequences at the splice sites, but the intron is invariably located at the same site in the gene, placing the splice sites an invariant distance from the constant structural features of the tRNA body.</text>
</comment>
<reference evidence="8 9" key="1">
    <citation type="submission" date="2023-01" db="EMBL/GenBank/DDBJ databases">
        <title>Analysis of 21 Apiospora genomes using comparative genomics revels a genus with tremendous synthesis potential of carbohydrate active enzymes and secondary metabolites.</title>
        <authorList>
            <person name="Sorensen T."/>
        </authorList>
    </citation>
    <scope>NUCLEOTIDE SEQUENCE [LARGE SCALE GENOMIC DNA]</scope>
    <source>
        <strain evidence="8 9">CBS 33761</strain>
    </source>
</reference>
<feature type="compositionally biased region" description="Low complexity" evidence="5">
    <location>
        <begin position="163"/>
        <end position="178"/>
    </location>
</feature>
<keyword evidence="8" id="KW-0378">Hydrolase</keyword>
<dbReference type="EMBL" id="JAQQWK010000002">
    <property type="protein sequence ID" value="KAK8052178.1"/>
    <property type="molecule type" value="Genomic_DNA"/>
</dbReference>
<keyword evidence="8" id="KW-0255">Endonuclease</keyword>
<dbReference type="GO" id="GO:0004519">
    <property type="term" value="F:endonuclease activity"/>
    <property type="evidence" value="ECO:0007669"/>
    <property type="project" value="UniProtKB-KW"/>
</dbReference>
<keyword evidence="9" id="KW-1185">Reference proteome</keyword>
<keyword evidence="8" id="KW-0540">Nuclease</keyword>
<dbReference type="NCBIfam" id="TIGR00324">
    <property type="entry name" value="endA"/>
    <property type="match status" value="1"/>
</dbReference>
<evidence type="ECO:0000259" key="7">
    <source>
        <dbReference type="Pfam" id="PF26577"/>
    </source>
</evidence>
<dbReference type="Pfam" id="PF26577">
    <property type="entry name" value="TSEN34_N"/>
    <property type="match status" value="1"/>
</dbReference>
<name>A0ABR1U039_9PEZI</name>
<comment type="similarity">
    <text evidence="1 4">Belongs to the tRNA-intron endonuclease family.</text>
</comment>